<accession>A0ACC0LP52</accession>
<organism evidence="1 2">
    <name type="scientific">Rhododendron molle</name>
    <name type="common">Chinese azalea</name>
    <name type="synonym">Azalea mollis</name>
    <dbReference type="NCBI Taxonomy" id="49168"/>
    <lineage>
        <taxon>Eukaryota</taxon>
        <taxon>Viridiplantae</taxon>
        <taxon>Streptophyta</taxon>
        <taxon>Embryophyta</taxon>
        <taxon>Tracheophyta</taxon>
        <taxon>Spermatophyta</taxon>
        <taxon>Magnoliopsida</taxon>
        <taxon>eudicotyledons</taxon>
        <taxon>Gunneridae</taxon>
        <taxon>Pentapetalae</taxon>
        <taxon>asterids</taxon>
        <taxon>Ericales</taxon>
        <taxon>Ericaceae</taxon>
        <taxon>Ericoideae</taxon>
        <taxon>Rhodoreae</taxon>
        <taxon>Rhododendron</taxon>
    </lineage>
</organism>
<dbReference type="Proteomes" id="UP001062846">
    <property type="component" value="Chromosome 11"/>
</dbReference>
<evidence type="ECO:0000313" key="2">
    <source>
        <dbReference type="Proteomes" id="UP001062846"/>
    </source>
</evidence>
<name>A0ACC0LP52_RHOML</name>
<sequence length="963" mass="104939">MADGTIAMAEGLGFKALDSNELRRKQITHIDCPKTSIPIPREPSGPIISGEIDLHGTDSRSAPSSSPNRFGAHSPKSSKTPNPNLGTILRSVAPSSATEDFGPFSPKSSKNPSSSTTLQQVFEEALQQEAEERAAHFLVHTGKEKVQLSNPNPRMLEAEERNSHNNGSLSQSLNHCDEVHNCNPDPTMLINACRFPYEQGDPNMGYLVEDAKPRQPPSHFFSNPSAETSNTHTKPPQNYQTNPKPNTGQNRPKPRNWAALLQSQSPSLDMKLDYFPDLQKGKAATVEIDVELTEVGKWNKYLIGHFLDGKMAYPLLVTTARNKWKDLFVAVKPDVSGFYLFEFKDEQAKMQVLEGGPYFFSQRYLVLKEWHRMMKPLQEQPTKIPVWVKFHDLPFELWNQECLSRVASTVGRPIHVDQATARTSKQPGLLQTKSTKARVCIEISAEQDFPDEVAVTVQGETVVVPIEYQVLPPMCSHCHVFGHSTTKCVKHFVTPSPVLPVAKDLEWKVVTNGKLKVGELSSSQKNVQGLQAPPSPILQQVLQENSDDSEADLLEVLEGVVSSVINDPSNSQKATASPTSIANNPTVNTPSKQPTKAEKKASKAAWSDNRISPQVPNPDGDEKEPPDLLSDVKLLLGGSSKAGHNGKQRSHSKGSQKKRKSMFKLGSLPIPSKQPLQTKTLNCCSQGSSKAMVQGQISSVVGSIFYTSFCFSPAADKLLLFKQPAAAVLVSVNASKDLEWKVVTNGKLKVGELSSSQKNVQGLQAPPSPILQQVLQENSDDSEADLLEVLEGVVSSVINDPSNSQKATASPTSIANNPTVNTPSKQPTKAEKKASKAAWSDNRISPQISSVVGSIFYTSFCFSPAADKLLLFKQPAAAVLLSVNAWAVVGSPFAEGDVLCIVSSVLVVRFVSATAVIDTSNRTQLQVSMLNFCGRTSEVEQRTTELHVAAVLCYCCCPCCCFD</sequence>
<keyword evidence="2" id="KW-1185">Reference proteome</keyword>
<gene>
    <name evidence="1" type="ORF">RHMOL_Rhmol11G0015000</name>
</gene>
<proteinExistence type="predicted"/>
<dbReference type="EMBL" id="CM046398">
    <property type="protein sequence ID" value="KAI8529943.1"/>
    <property type="molecule type" value="Genomic_DNA"/>
</dbReference>
<protein>
    <submittedName>
        <fullName evidence="1">Uncharacterized protein</fullName>
    </submittedName>
</protein>
<comment type="caution">
    <text evidence="1">The sequence shown here is derived from an EMBL/GenBank/DDBJ whole genome shotgun (WGS) entry which is preliminary data.</text>
</comment>
<reference evidence="1" key="1">
    <citation type="submission" date="2022-02" db="EMBL/GenBank/DDBJ databases">
        <title>Plant Genome Project.</title>
        <authorList>
            <person name="Zhang R.-G."/>
        </authorList>
    </citation>
    <scope>NUCLEOTIDE SEQUENCE</scope>
    <source>
        <strain evidence="1">AT1</strain>
    </source>
</reference>
<evidence type="ECO:0000313" key="1">
    <source>
        <dbReference type="EMBL" id="KAI8529943.1"/>
    </source>
</evidence>